<evidence type="ECO:0000313" key="2">
    <source>
        <dbReference type="Proteomes" id="UP000485058"/>
    </source>
</evidence>
<dbReference type="AlphaFoldDB" id="A0A699ZEA4"/>
<protein>
    <submittedName>
        <fullName evidence="1">Uncharacterized protein</fullName>
    </submittedName>
</protein>
<keyword evidence="2" id="KW-1185">Reference proteome</keyword>
<gene>
    <name evidence="1" type="ORF">HaLaN_13796</name>
</gene>
<dbReference type="Proteomes" id="UP000485058">
    <property type="component" value="Unassembled WGS sequence"/>
</dbReference>
<proteinExistence type="predicted"/>
<evidence type="ECO:0000313" key="1">
    <source>
        <dbReference type="EMBL" id="GFH17214.1"/>
    </source>
</evidence>
<name>A0A699ZEA4_HAELA</name>
<organism evidence="1 2">
    <name type="scientific">Haematococcus lacustris</name>
    <name type="common">Green alga</name>
    <name type="synonym">Haematococcus pluvialis</name>
    <dbReference type="NCBI Taxonomy" id="44745"/>
    <lineage>
        <taxon>Eukaryota</taxon>
        <taxon>Viridiplantae</taxon>
        <taxon>Chlorophyta</taxon>
        <taxon>core chlorophytes</taxon>
        <taxon>Chlorophyceae</taxon>
        <taxon>CS clade</taxon>
        <taxon>Chlamydomonadales</taxon>
        <taxon>Haematococcaceae</taxon>
        <taxon>Haematococcus</taxon>
    </lineage>
</organism>
<accession>A0A699ZEA4</accession>
<dbReference type="EMBL" id="BLLF01001113">
    <property type="protein sequence ID" value="GFH17214.1"/>
    <property type="molecule type" value="Genomic_DNA"/>
</dbReference>
<sequence>MACVPCASGMPAVFCCAPALGACLLGRRYTDKQGARNEECLSLGVDEDSLPAAPEARGAAWPVSSRDDKLLLGSRERAAQSGQPLVPSLRVVFCLYGVAFPCTWHGHLPRTQLPDPCNRAAA</sequence>
<reference evidence="1 2" key="1">
    <citation type="submission" date="2020-02" db="EMBL/GenBank/DDBJ databases">
        <title>Draft genome sequence of Haematococcus lacustris strain NIES-144.</title>
        <authorList>
            <person name="Morimoto D."/>
            <person name="Nakagawa S."/>
            <person name="Yoshida T."/>
            <person name="Sawayama S."/>
        </authorList>
    </citation>
    <scope>NUCLEOTIDE SEQUENCE [LARGE SCALE GENOMIC DNA]</scope>
    <source>
        <strain evidence="1 2">NIES-144</strain>
    </source>
</reference>
<comment type="caution">
    <text evidence="1">The sequence shown here is derived from an EMBL/GenBank/DDBJ whole genome shotgun (WGS) entry which is preliminary data.</text>
</comment>